<gene>
    <name evidence="3" type="ORF">Y1Q_0020490</name>
</gene>
<feature type="domain" description="Maestro-like HEAT-repeats" evidence="2">
    <location>
        <begin position="188"/>
        <end position="338"/>
    </location>
</feature>
<evidence type="ECO:0000259" key="2">
    <source>
        <dbReference type="Pfam" id="PF21047"/>
    </source>
</evidence>
<dbReference type="PANTHER" id="PTHR23120:SF42">
    <property type="entry name" value="MAESTRO HEAT-LIKE REPEAT FAMILY MEMBER 3"/>
    <property type="match status" value="1"/>
</dbReference>
<dbReference type="InterPro" id="IPR045206">
    <property type="entry name" value="Maestro_heat-like_prot"/>
</dbReference>
<keyword evidence="4" id="KW-1185">Reference proteome</keyword>
<protein>
    <recommendedName>
        <fullName evidence="2">Maestro-like HEAT-repeats domain-containing protein</fullName>
    </recommendedName>
</protein>
<dbReference type="PANTHER" id="PTHR23120">
    <property type="entry name" value="MAESTRO-RELATED HEAT DOMAIN-CONTAINING"/>
    <property type="match status" value="1"/>
</dbReference>
<evidence type="ECO:0000313" key="4">
    <source>
        <dbReference type="Proteomes" id="UP000050525"/>
    </source>
</evidence>
<dbReference type="Proteomes" id="UP000050525">
    <property type="component" value="Unassembled WGS sequence"/>
</dbReference>
<reference evidence="3 4" key="1">
    <citation type="journal article" date="2012" name="Genome Biol.">
        <title>Sequencing three crocodilian genomes to illuminate the evolution of archosaurs and amniotes.</title>
        <authorList>
            <person name="St John J.A."/>
            <person name="Braun E.L."/>
            <person name="Isberg S.R."/>
            <person name="Miles L.G."/>
            <person name="Chong A.Y."/>
            <person name="Gongora J."/>
            <person name="Dalzell P."/>
            <person name="Moran C."/>
            <person name="Bed'hom B."/>
            <person name="Abzhanov A."/>
            <person name="Burgess S.C."/>
            <person name="Cooksey A.M."/>
            <person name="Castoe T.A."/>
            <person name="Crawford N.G."/>
            <person name="Densmore L.D."/>
            <person name="Drew J.C."/>
            <person name="Edwards S.V."/>
            <person name="Faircloth B.C."/>
            <person name="Fujita M.K."/>
            <person name="Greenwold M.J."/>
            <person name="Hoffmann F.G."/>
            <person name="Howard J.M."/>
            <person name="Iguchi T."/>
            <person name="Janes D.E."/>
            <person name="Khan S.Y."/>
            <person name="Kohno S."/>
            <person name="de Koning A.J."/>
            <person name="Lance S.L."/>
            <person name="McCarthy F.M."/>
            <person name="McCormack J.E."/>
            <person name="Merchant M.E."/>
            <person name="Peterson D.G."/>
            <person name="Pollock D.D."/>
            <person name="Pourmand N."/>
            <person name="Raney B.J."/>
            <person name="Roessler K.A."/>
            <person name="Sanford J.R."/>
            <person name="Sawyer R.H."/>
            <person name="Schmidt C.J."/>
            <person name="Triplett E.W."/>
            <person name="Tuberville T.D."/>
            <person name="Venegas-Anaya M."/>
            <person name="Howard J.T."/>
            <person name="Jarvis E.D."/>
            <person name="Guillette L.J.Jr."/>
            <person name="Glenn T.C."/>
            <person name="Green R.E."/>
            <person name="Ray D.A."/>
        </authorList>
    </citation>
    <scope>NUCLEOTIDE SEQUENCE [LARGE SCALE GENOMIC DNA]</scope>
    <source>
        <strain evidence="3">KSC_2009_1</strain>
    </source>
</reference>
<feature type="region of interest" description="Disordered" evidence="1">
    <location>
        <begin position="356"/>
        <end position="423"/>
    </location>
</feature>
<proteinExistence type="predicted"/>
<dbReference type="Pfam" id="PF21047">
    <property type="entry name" value="HEAT_Maestro"/>
    <property type="match status" value="1"/>
</dbReference>
<dbReference type="InterPro" id="IPR048465">
    <property type="entry name" value="Maestro-like_HEAT"/>
</dbReference>
<organism evidence="3 4">
    <name type="scientific">Alligator mississippiensis</name>
    <name type="common">American alligator</name>
    <dbReference type="NCBI Taxonomy" id="8496"/>
    <lineage>
        <taxon>Eukaryota</taxon>
        <taxon>Metazoa</taxon>
        <taxon>Chordata</taxon>
        <taxon>Craniata</taxon>
        <taxon>Vertebrata</taxon>
        <taxon>Euteleostomi</taxon>
        <taxon>Archelosauria</taxon>
        <taxon>Archosauria</taxon>
        <taxon>Crocodylia</taxon>
        <taxon>Alligatoridae</taxon>
        <taxon>Alligatorinae</taxon>
        <taxon>Alligator</taxon>
    </lineage>
</organism>
<name>A0A151PFJ6_ALLMI</name>
<comment type="caution">
    <text evidence="3">The sequence shown here is derived from an EMBL/GenBank/DDBJ whole genome shotgun (WGS) entry which is preliminary data.</text>
</comment>
<dbReference type="EMBL" id="AKHW03000362">
    <property type="protein sequence ID" value="KYO47877.1"/>
    <property type="molecule type" value="Genomic_DNA"/>
</dbReference>
<sequence length="423" mass="47186">MVTITEKFLANLQAWHKVAKACEQEREALIPYRQGEEVEEEQEGEDLMLLEEEALTDIILHLQGQGKDKEHGERFLLGIPTLCRATKQRGEDTLDRRPAKWSCYRRPCELKPALEPAMESCLLQTTLKICLTSPKQNSLYVRTKQQKHMEDLEAMLRSLLATAPSLGRLEFLWEHLTSWLQSPDAIDRAKAMRISSALLRFAVSLLPQFEDSPNMPQMGDTVAQLSLSLSHPAADISCQAREGIYLLAQILLHHKGRDMQEAEGLLHLSREQQSQVFQKILSEGQRRSFVQWALLGVLDINMCVSRAALILLYAILGEASHLIGDQEKEIPTRIMRKLLVMKGFKQLPRELQGHSLLTNSSRTPSPLQQPKVPSAASTNSEADSTSLSKCTIQSLTGSKTAPEGTSSLESATTLGSSTDVNTP</sequence>
<feature type="compositionally biased region" description="Polar residues" evidence="1">
    <location>
        <begin position="375"/>
        <end position="423"/>
    </location>
</feature>
<dbReference type="GO" id="GO:0005737">
    <property type="term" value="C:cytoplasm"/>
    <property type="evidence" value="ECO:0007669"/>
    <property type="project" value="TreeGrafter"/>
</dbReference>
<dbReference type="AlphaFoldDB" id="A0A151PFJ6"/>
<evidence type="ECO:0000313" key="3">
    <source>
        <dbReference type="EMBL" id="KYO47877.1"/>
    </source>
</evidence>
<accession>A0A151PFJ6</accession>
<feature type="compositionally biased region" description="Polar residues" evidence="1">
    <location>
        <begin position="356"/>
        <end position="368"/>
    </location>
</feature>
<evidence type="ECO:0000256" key="1">
    <source>
        <dbReference type="SAM" id="MobiDB-lite"/>
    </source>
</evidence>